<dbReference type="InterPro" id="IPR001594">
    <property type="entry name" value="Palmitoyltrfase_DHHC"/>
</dbReference>
<keyword evidence="2 7" id="KW-0808">Transferase</keyword>
<evidence type="ECO:0000256" key="7">
    <source>
        <dbReference type="RuleBase" id="RU079119"/>
    </source>
</evidence>
<keyword evidence="3 7" id="KW-0812">Transmembrane</keyword>
<keyword evidence="6 7" id="KW-0012">Acyltransferase</keyword>
<evidence type="ECO:0000256" key="3">
    <source>
        <dbReference type="ARBA" id="ARBA00022692"/>
    </source>
</evidence>
<dbReference type="GO" id="GO:0005783">
    <property type="term" value="C:endoplasmic reticulum"/>
    <property type="evidence" value="ECO:0007669"/>
    <property type="project" value="TreeGrafter"/>
</dbReference>
<accession>A0AAD2CZR3</accession>
<dbReference type="Pfam" id="PF01529">
    <property type="entry name" value="DHHC"/>
    <property type="match status" value="1"/>
</dbReference>
<dbReference type="Proteomes" id="UP001295684">
    <property type="component" value="Unassembled WGS sequence"/>
</dbReference>
<dbReference type="GO" id="GO:0005794">
    <property type="term" value="C:Golgi apparatus"/>
    <property type="evidence" value="ECO:0007669"/>
    <property type="project" value="TreeGrafter"/>
</dbReference>
<dbReference type="GO" id="GO:0006612">
    <property type="term" value="P:protein targeting to membrane"/>
    <property type="evidence" value="ECO:0007669"/>
    <property type="project" value="TreeGrafter"/>
</dbReference>
<dbReference type="EC" id="2.3.1.225" evidence="7"/>
<dbReference type="PANTHER" id="PTHR22883">
    <property type="entry name" value="ZINC FINGER DHHC DOMAIN CONTAINING PROTEIN"/>
    <property type="match status" value="1"/>
</dbReference>
<dbReference type="GO" id="GO:0016020">
    <property type="term" value="C:membrane"/>
    <property type="evidence" value="ECO:0007669"/>
    <property type="project" value="UniProtKB-SubCell"/>
</dbReference>
<keyword evidence="4 7" id="KW-1133">Transmembrane helix</keyword>
<comment type="subcellular location">
    <subcellularLocation>
        <location evidence="1">Membrane</location>
        <topology evidence="1">Multi-pass membrane protein</topology>
    </subcellularLocation>
</comment>
<evidence type="ECO:0000256" key="2">
    <source>
        <dbReference type="ARBA" id="ARBA00022679"/>
    </source>
</evidence>
<keyword evidence="5 7" id="KW-0472">Membrane</keyword>
<protein>
    <recommendedName>
        <fullName evidence="7">Palmitoyltransferase</fullName>
        <ecNumber evidence="7">2.3.1.225</ecNumber>
    </recommendedName>
</protein>
<dbReference type="PROSITE" id="PS50216">
    <property type="entry name" value="DHHC"/>
    <property type="match status" value="1"/>
</dbReference>
<evidence type="ECO:0000313" key="10">
    <source>
        <dbReference type="Proteomes" id="UP001295684"/>
    </source>
</evidence>
<organism evidence="9 10">
    <name type="scientific">Euplotes crassus</name>
    <dbReference type="NCBI Taxonomy" id="5936"/>
    <lineage>
        <taxon>Eukaryota</taxon>
        <taxon>Sar</taxon>
        <taxon>Alveolata</taxon>
        <taxon>Ciliophora</taxon>
        <taxon>Intramacronucleata</taxon>
        <taxon>Spirotrichea</taxon>
        <taxon>Hypotrichia</taxon>
        <taxon>Euplotida</taxon>
        <taxon>Euplotidae</taxon>
        <taxon>Moneuplotes</taxon>
    </lineage>
</organism>
<feature type="transmembrane region" description="Helical" evidence="7">
    <location>
        <begin position="256"/>
        <end position="282"/>
    </location>
</feature>
<dbReference type="AlphaFoldDB" id="A0AAD2CZR3"/>
<dbReference type="InterPro" id="IPR039859">
    <property type="entry name" value="PFA4/ZDH16/20/ERF2-like"/>
</dbReference>
<evidence type="ECO:0000256" key="1">
    <source>
        <dbReference type="ARBA" id="ARBA00004141"/>
    </source>
</evidence>
<feature type="transmembrane region" description="Helical" evidence="7">
    <location>
        <begin position="216"/>
        <end position="236"/>
    </location>
</feature>
<evidence type="ECO:0000256" key="5">
    <source>
        <dbReference type="ARBA" id="ARBA00023136"/>
    </source>
</evidence>
<name>A0AAD2CZR3_EUPCR</name>
<keyword evidence="10" id="KW-1185">Reference proteome</keyword>
<proteinExistence type="inferred from homology"/>
<dbReference type="GO" id="GO:0019706">
    <property type="term" value="F:protein-cysteine S-palmitoyltransferase activity"/>
    <property type="evidence" value="ECO:0007669"/>
    <property type="project" value="UniProtKB-EC"/>
</dbReference>
<gene>
    <name evidence="9" type="ORF">ECRASSUSDP1_LOCUS16125</name>
</gene>
<comment type="domain">
    <text evidence="7">The DHHC domain is required for palmitoyltransferase activity.</text>
</comment>
<feature type="domain" description="Palmitoyltransferase DHHC" evidence="8">
    <location>
        <begin position="171"/>
        <end position="290"/>
    </location>
</feature>
<evidence type="ECO:0000259" key="8">
    <source>
        <dbReference type="Pfam" id="PF01529"/>
    </source>
</evidence>
<reference evidence="9" key="1">
    <citation type="submission" date="2023-07" db="EMBL/GenBank/DDBJ databases">
        <authorList>
            <consortium name="AG Swart"/>
            <person name="Singh M."/>
            <person name="Singh A."/>
            <person name="Seah K."/>
            <person name="Emmerich C."/>
        </authorList>
    </citation>
    <scope>NUCLEOTIDE SEQUENCE</scope>
    <source>
        <strain evidence="9">DP1</strain>
    </source>
</reference>
<comment type="similarity">
    <text evidence="7">Belongs to the DHHC palmitoyltransferase family.</text>
</comment>
<feature type="transmembrane region" description="Helical" evidence="7">
    <location>
        <begin position="21"/>
        <end position="43"/>
    </location>
</feature>
<feature type="transmembrane region" description="Helical" evidence="7">
    <location>
        <begin position="49"/>
        <end position="73"/>
    </location>
</feature>
<evidence type="ECO:0000256" key="4">
    <source>
        <dbReference type="ARBA" id="ARBA00022989"/>
    </source>
</evidence>
<dbReference type="EMBL" id="CAMPGE010016193">
    <property type="protein sequence ID" value="CAI2374768.1"/>
    <property type="molecule type" value="Genomic_DNA"/>
</dbReference>
<evidence type="ECO:0000313" key="9">
    <source>
        <dbReference type="EMBL" id="CAI2374768.1"/>
    </source>
</evidence>
<evidence type="ECO:0000256" key="6">
    <source>
        <dbReference type="ARBA" id="ARBA00023315"/>
    </source>
</evidence>
<comment type="catalytic activity">
    <reaction evidence="7">
        <text>L-cysteinyl-[protein] + hexadecanoyl-CoA = S-hexadecanoyl-L-cysteinyl-[protein] + CoA</text>
        <dbReference type="Rhea" id="RHEA:36683"/>
        <dbReference type="Rhea" id="RHEA-COMP:10131"/>
        <dbReference type="Rhea" id="RHEA-COMP:11032"/>
        <dbReference type="ChEBI" id="CHEBI:29950"/>
        <dbReference type="ChEBI" id="CHEBI:57287"/>
        <dbReference type="ChEBI" id="CHEBI:57379"/>
        <dbReference type="ChEBI" id="CHEBI:74151"/>
        <dbReference type="EC" id="2.3.1.225"/>
    </reaction>
</comment>
<comment type="caution">
    <text evidence="9">The sequence shown here is derived from an EMBL/GenBank/DDBJ whole genome shotgun (WGS) entry which is preliminary data.</text>
</comment>
<sequence>MARSSKRVPFTQKIWKRYDKGISFYVMTGFYFYLIFILTFVFIPDFKKHYSSLFTGIVYFVCLFFGVMSYWCFVKTSITNPGDVDKNYVHPMPNPLDRDKSIMNNEGQQTFNPPTESIYDKILIHFEKYAIQKENRCDLNQTSTTDIENPGGFVLPKDYGTKNCIMNNYCYKHCGKCKMDQPPRAKHCDLCKRCVLRYDHHCVVLGNCIGLHNFKYFLLLQLYTFLGGVNLLFWFVYGVKVHGFGSNEFVFFFAQYVFPISLVGMMSFGCLGQIFVNTYYVVKNRTQMDVMLDFKNNVFDSGSFLTNAKDVLGNPSSKFWWLLPVDVGEKTTDGHNYYFYHYG</sequence>